<dbReference type="Gene3D" id="1.10.40.30">
    <property type="entry name" value="Fumarase/aspartase (C-terminal domain)"/>
    <property type="match status" value="1"/>
</dbReference>
<feature type="domain" description="Fumarate lyase N-terminal" evidence="6">
    <location>
        <begin position="9"/>
        <end position="300"/>
    </location>
</feature>
<comment type="catalytic activity">
    <reaction evidence="1 5">
        <text>2-(N(omega)-L-arginino)succinate = fumarate + L-arginine</text>
        <dbReference type="Rhea" id="RHEA:24020"/>
        <dbReference type="ChEBI" id="CHEBI:29806"/>
        <dbReference type="ChEBI" id="CHEBI:32682"/>
        <dbReference type="ChEBI" id="CHEBI:57472"/>
        <dbReference type="EC" id="4.3.2.1"/>
    </reaction>
</comment>
<dbReference type="Pfam" id="PF00206">
    <property type="entry name" value="Lyase_1"/>
    <property type="match status" value="1"/>
</dbReference>
<evidence type="ECO:0000256" key="2">
    <source>
        <dbReference type="ARBA" id="ARBA00004941"/>
    </source>
</evidence>
<reference evidence="7 8" key="1">
    <citation type="submission" date="2019-12" db="EMBL/GenBank/DDBJ databases">
        <authorList>
            <person name="Sun J.-Q."/>
        </authorList>
    </citation>
    <scope>NUCLEOTIDE SEQUENCE [LARGE SCALE GENOMIC DNA]</scope>
    <source>
        <strain evidence="7 8">JCM 17928</strain>
    </source>
</reference>
<evidence type="ECO:0000256" key="1">
    <source>
        <dbReference type="ARBA" id="ARBA00000985"/>
    </source>
</evidence>
<evidence type="ECO:0000313" key="8">
    <source>
        <dbReference type="Proteomes" id="UP000433945"/>
    </source>
</evidence>
<dbReference type="SUPFAM" id="SSF48557">
    <property type="entry name" value="L-aspartase-like"/>
    <property type="match status" value="1"/>
</dbReference>
<dbReference type="EC" id="4.3.2.1" evidence="3 5"/>
<evidence type="ECO:0000256" key="3">
    <source>
        <dbReference type="ARBA" id="ARBA00012338"/>
    </source>
</evidence>
<dbReference type="EMBL" id="WOWP01000013">
    <property type="protein sequence ID" value="MUV03016.1"/>
    <property type="molecule type" value="Genomic_DNA"/>
</dbReference>
<dbReference type="GO" id="GO:0004056">
    <property type="term" value="F:argininosuccinate lyase activity"/>
    <property type="evidence" value="ECO:0007669"/>
    <property type="project" value="UniProtKB-UniRule"/>
</dbReference>
<dbReference type="HAMAP" id="MF_00006">
    <property type="entry name" value="Arg_succ_lyase"/>
    <property type="match status" value="1"/>
</dbReference>
<keyword evidence="4 5" id="KW-0055">Arginine biosynthesis</keyword>
<dbReference type="PANTHER" id="PTHR43814:SF1">
    <property type="entry name" value="ARGININOSUCCINATE LYASE"/>
    <property type="match status" value="1"/>
</dbReference>
<accession>A0A6N8HCQ0</accession>
<keyword evidence="5" id="KW-0963">Cytoplasm</keyword>
<comment type="similarity">
    <text evidence="5">Belongs to the lyase 1 family. Argininosuccinate lyase subfamily.</text>
</comment>
<evidence type="ECO:0000259" key="6">
    <source>
        <dbReference type="Pfam" id="PF00206"/>
    </source>
</evidence>
<dbReference type="NCBIfam" id="TIGR00838">
    <property type="entry name" value="argH"/>
    <property type="match status" value="1"/>
</dbReference>
<dbReference type="Gene3D" id="1.20.200.10">
    <property type="entry name" value="Fumarase/aspartase (Central domain)"/>
    <property type="match status" value="1"/>
</dbReference>
<gene>
    <name evidence="5 7" type="primary">argH</name>
    <name evidence="7" type="ORF">GN157_04775</name>
</gene>
<proteinExistence type="inferred from homology"/>
<comment type="pathway">
    <text evidence="2 5">Amino-acid biosynthesis; L-arginine biosynthesis; L-arginine from L-ornithine and carbamoyl phosphate: step 3/3.</text>
</comment>
<evidence type="ECO:0000256" key="4">
    <source>
        <dbReference type="ARBA" id="ARBA00022571"/>
    </source>
</evidence>
<dbReference type="InterPro" id="IPR020557">
    <property type="entry name" value="Fumarate_lyase_CS"/>
</dbReference>
<dbReference type="CDD" id="cd01359">
    <property type="entry name" value="Argininosuccinate_lyase"/>
    <property type="match status" value="1"/>
</dbReference>
<keyword evidence="5" id="KW-0028">Amino-acid biosynthesis</keyword>
<comment type="caution">
    <text evidence="7">The sequence shown here is derived from an EMBL/GenBank/DDBJ whole genome shotgun (WGS) entry which is preliminary data.</text>
</comment>
<protein>
    <recommendedName>
        <fullName evidence="3 5">Argininosuccinate lyase</fullName>
        <shortName evidence="5">ASAL</shortName>
        <ecNumber evidence="3 5">4.3.2.1</ecNumber>
    </recommendedName>
    <alternativeName>
        <fullName evidence="5">Arginosuccinase</fullName>
    </alternativeName>
</protein>
<dbReference type="OrthoDB" id="9769623at2"/>
<sequence>MKLWDKGIPTDKKTDIFTVGNDRELDLVLAEYDVIGSMAHAKMLGKTGLLNDKEVSELLTGLEEILADIKAGNFAIEDSFEDVHSKVEYLLTEKVGDAGKKIHTARSRNDQVLTDVHLYLKAELTTIKQQVKELFDLLMAMANEHQNVLLPGYTHLQVAMPSSFGMWFSAYAESLIDDVVMLNAALTVTDQNPLGSAAGYGSSFPIDRTFTTNELGFATLKYNSVSAQMSRGKTEKTTAFALASVAGTLSKLAMDICLYLSQNFNFISLPQHLTTGSSIMPHKKNPDIFELIRGKCNKIQALPYELTLITNNLPSGYHREFQLLKEGLFPSLQTLKSCLEMAHYSIKEIKVNDNILDDKKYDYLFTVDALNELVAQGIPFRDAYKVVGEQVENGTFVSPKATKHSHEGSINNLCLNEIAQKMENIIIYSLKGNNTL</sequence>
<dbReference type="Proteomes" id="UP000433945">
    <property type="component" value="Unassembled WGS sequence"/>
</dbReference>
<keyword evidence="5 7" id="KW-0456">Lyase</keyword>
<dbReference type="InterPro" id="IPR022761">
    <property type="entry name" value="Fumarate_lyase_N"/>
</dbReference>
<dbReference type="PRINTS" id="PR00149">
    <property type="entry name" value="FUMRATELYASE"/>
</dbReference>
<dbReference type="InterPro" id="IPR008948">
    <property type="entry name" value="L-Aspartase-like"/>
</dbReference>
<dbReference type="InterPro" id="IPR009049">
    <property type="entry name" value="Argininosuccinate_lyase"/>
</dbReference>
<evidence type="ECO:0000313" key="7">
    <source>
        <dbReference type="EMBL" id="MUV03016.1"/>
    </source>
</evidence>
<dbReference type="InterPro" id="IPR000362">
    <property type="entry name" value="Fumarate_lyase_fam"/>
</dbReference>
<dbReference type="UniPathway" id="UPA00068">
    <property type="reaction ID" value="UER00114"/>
</dbReference>
<dbReference type="AlphaFoldDB" id="A0A6N8HCQ0"/>
<dbReference type="PRINTS" id="PR00145">
    <property type="entry name" value="ARGSUCLYASE"/>
</dbReference>
<organism evidence="7 8">
    <name type="scientific">Flavobacterium rakeshii</name>
    <dbReference type="NCBI Taxonomy" id="1038845"/>
    <lineage>
        <taxon>Bacteria</taxon>
        <taxon>Pseudomonadati</taxon>
        <taxon>Bacteroidota</taxon>
        <taxon>Flavobacteriia</taxon>
        <taxon>Flavobacteriales</taxon>
        <taxon>Flavobacteriaceae</taxon>
        <taxon>Flavobacterium</taxon>
    </lineage>
</organism>
<dbReference type="RefSeq" id="WP_157481966.1">
    <property type="nucleotide sequence ID" value="NZ_WOWP01000013.1"/>
</dbReference>
<dbReference type="Gene3D" id="1.10.275.10">
    <property type="entry name" value="Fumarase/aspartase (N-terminal domain)"/>
    <property type="match status" value="1"/>
</dbReference>
<dbReference type="PANTHER" id="PTHR43814">
    <property type="entry name" value="ARGININOSUCCINATE LYASE"/>
    <property type="match status" value="1"/>
</dbReference>
<comment type="subcellular location">
    <subcellularLocation>
        <location evidence="5">Cytoplasm</location>
    </subcellularLocation>
</comment>
<keyword evidence="8" id="KW-1185">Reference proteome</keyword>
<dbReference type="GO" id="GO:0042450">
    <property type="term" value="P:L-arginine biosynthetic process via ornithine"/>
    <property type="evidence" value="ECO:0007669"/>
    <property type="project" value="UniProtKB-UniRule"/>
</dbReference>
<dbReference type="GO" id="GO:0005829">
    <property type="term" value="C:cytosol"/>
    <property type="evidence" value="ECO:0007669"/>
    <property type="project" value="TreeGrafter"/>
</dbReference>
<evidence type="ECO:0000256" key="5">
    <source>
        <dbReference type="HAMAP-Rule" id="MF_00006"/>
    </source>
</evidence>
<dbReference type="PROSITE" id="PS00163">
    <property type="entry name" value="FUMARATE_LYASES"/>
    <property type="match status" value="1"/>
</dbReference>
<name>A0A6N8HCQ0_9FLAO</name>
<dbReference type="InterPro" id="IPR024083">
    <property type="entry name" value="Fumarase/histidase_N"/>
</dbReference>